<dbReference type="STRING" id="1249483.LEP1GSC202_2996"/>
<reference evidence="1 2" key="1">
    <citation type="submission" date="2013-04" db="EMBL/GenBank/DDBJ databases">
        <authorList>
            <person name="Harkins D.M."/>
            <person name="Durkin A.S."/>
            <person name="Brinkac L.M."/>
            <person name="Haft D.H."/>
            <person name="Selengut J.D."/>
            <person name="Sanka R."/>
            <person name="DePew J."/>
            <person name="Purushe J."/>
            <person name="Hartskeerl R.A."/>
            <person name="Ahmed A."/>
            <person name="van der Linden H."/>
            <person name="Goris M.G.A."/>
            <person name="Vinetz J.M."/>
            <person name="Sutton G.G."/>
            <person name="Nierman W.C."/>
            <person name="Fouts D.E."/>
        </authorList>
    </citation>
    <scope>NUCLEOTIDE SEQUENCE [LARGE SCALE GENOMIC DNA]</scope>
    <source>
        <strain evidence="1 2">Sao Paulo</strain>
    </source>
</reference>
<proteinExistence type="predicted"/>
<accession>A0A5E8H7V1</accession>
<dbReference type="AlphaFoldDB" id="A0A5E8H7V1"/>
<evidence type="ECO:0000313" key="2">
    <source>
        <dbReference type="Proteomes" id="UP000013996"/>
    </source>
</evidence>
<dbReference type="EMBL" id="AOGX02000035">
    <property type="protein sequence ID" value="EOQ87531.1"/>
    <property type="molecule type" value="Genomic_DNA"/>
</dbReference>
<sequence length="37" mass="4670">MSLFMFFRNQNPYILAFFRILPFLVRRQCKRIQEICE</sequence>
<gene>
    <name evidence="1" type="ORF">LEP1GSC202_2996</name>
</gene>
<comment type="caution">
    <text evidence="1">The sequence shown here is derived from an EMBL/GenBank/DDBJ whole genome shotgun (WGS) entry which is preliminary data.</text>
</comment>
<protein>
    <submittedName>
        <fullName evidence="1">Uncharacterized protein</fullName>
    </submittedName>
</protein>
<dbReference type="Proteomes" id="UP000013996">
    <property type="component" value="Unassembled WGS sequence"/>
</dbReference>
<organism evidence="1 2">
    <name type="scientific">Leptospira yanagawae serovar Saopaulo str. Sao Paulo = ATCC 700523</name>
    <dbReference type="NCBI Taxonomy" id="1249483"/>
    <lineage>
        <taxon>Bacteria</taxon>
        <taxon>Pseudomonadati</taxon>
        <taxon>Spirochaetota</taxon>
        <taxon>Spirochaetia</taxon>
        <taxon>Leptospirales</taxon>
        <taxon>Leptospiraceae</taxon>
        <taxon>Leptospira</taxon>
    </lineage>
</organism>
<evidence type="ECO:0000313" key="1">
    <source>
        <dbReference type="EMBL" id="EOQ87531.1"/>
    </source>
</evidence>
<name>A0A5E8H7V1_9LEPT</name>